<sequence length="177" mass="19488">MSQPEINYKYSVGCIFLPFVWAVNAVWFFKEAFMKPPFDEQKQIKKYLNPLGTCPTADDARKRASRASEEVGEQREASVVLSLAVSECSRATGDYSLHSTRSCGAAAKLTSLSECLFQFPVFYTFSLHSIPDVVMSGAGALAWAVVLISWALMFQSRRVAWGATGEALSFVLPLGRA</sequence>
<keyword evidence="2" id="KW-1185">Reference proteome</keyword>
<gene>
    <name evidence="1" type="ORF">MSG28_015515</name>
</gene>
<accession>A0ACC0KAZ5</accession>
<reference evidence="1 2" key="1">
    <citation type="journal article" date="2022" name="Genome Biol. Evol.">
        <title>The Spruce Budworm Genome: Reconstructing the Evolutionary History of Antifreeze Proteins.</title>
        <authorList>
            <person name="Beliveau C."/>
            <person name="Gagne P."/>
            <person name="Picq S."/>
            <person name="Vernygora O."/>
            <person name="Keeling C.I."/>
            <person name="Pinkney K."/>
            <person name="Doucet D."/>
            <person name="Wen F."/>
            <person name="Johnston J.S."/>
            <person name="Maaroufi H."/>
            <person name="Boyle B."/>
            <person name="Laroche J."/>
            <person name="Dewar K."/>
            <person name="Juretic N."/>
            <person name="Blackburn G."/>
            <person name="Nisole A."/>
            <person name="Brunet B."/>
            <person name="Brandao M."/>
            <person name="Lumley L."/>
            <person name="Duan J."/>
            <person name="Quan G."/>
            <person name="Lucarotti C.J."/>
            <person name="Roe A.D."/>
            <person name="Sperling F.A.H."/>
            <person name="Levesque R.C."/>
            <person name="Cusson M."/>
        </authorList>
    </citation>
    <scope>NUCLEOTIDE SEQUENCE [LARGE SCALE GENOMIC DNA]</scope>
    <source>
        <strain evidence="1">Glfc:IPQL:Cfum</strain>
    </source>
</reference>
<organism evidence="1 2">
    <name type="scientific">Choristoneura fumiferana</name>
    <name type="common">Spruce budworm moth</name>
    <name type="synonym">Archips fumiferana</name>
    <dbReference type="NCBI Taxonomy" id="7141"/>
    <lineage>
        <taxon>Eukaryota</taxon>
        <taxon>Metazoa</taxon>
        <taxon>Ecdysozoa</taxon>
        <taxon>Arthropoda</taxon>
        <taxon>Hexapoda</taxon>
        <taxon>Insecta</taxon>
        <taxon>Pterygota</taxon>
        <taxon>Neoptera</taxon>
        <taxon>Endopterygota</taxon>
        <taxon>Lepidoptera</taxon>
        <taxon>Glossata</taxon>
        <taxon>Ditrysia</taxon>
        <taxon>Tortricoidea</taxon>
        <taxon>Tortricidae</taxon>
        <taxon>Tortricinae</taxon>
        <taxon>Choristoneura</taxon>
    </lineage>
</organism>
<evidence type="ECO:0000313" key="2">
    <source>
        <dbReference type="Proteomes" id="UP001064048"/>
    </source>
</evidence>
<protein>
    <submittedName>
        <fullName evidence="1">Uncharacterized protein</fullName>
    </submittedName>
</protein>
<name>A0ACC0KAZ5_CHOFU</name>
<evidence type="ECO:0000313" key="1">
    <source>
        <dbReference type="EMBL" id="KAI8433480.1"/>
    </source>
</evidence>
<dbReference type="Proteomes" id="UP001064048">
    <property type="component" value="Chromosome 28"/>
</dbReference>
<comment type="caution">
    <text evidence="1">The sequence shown here is derived from an EMBL/GenBank/DDBJ whole genome shotgun (WGS) entry which is preliminary data.</text>
</comment>
<proteinExistence type="predicted"/>
<dbReference type="EMBL" id="CM046128">
    <property type="protein sequence ID" value="KAI8433480.1"/>
    <property type="molecule type" value="Genomic_DNA"/>
</dbReference>